<comment type="caution">
    <text evidence="11">The sequence shown here is derived from an EMBL/GenBank/DDBJ whole genome shotgun (WGS) entry which is preliminary data.</text>
</comment>
<evidence type="ECO:0000256" key="8">
    <source>
        <dbReference type="RuleBase" id="RU004453"/>
    </source>
</evidence>
<keyword evidence="6" id="KW-0624">Polysaccharide degradation</keyword>
<dbReference type="CDD" id="cd00598">
    <property type="entry name" value="GH18_chitinase-like"/>
    <property type="match status" value="1"/>
</dbReference>
<dbReference type="InterPro" id="IPR001223">
    <property type="entry name" value="Glyco_hydro18_cat"/>
</dbReference>
<evidence type="ECO:0000256" key="3">
    <source>
        <dbReference type="ARBA" id="ARBA00023024"/>
    </source>
</evidence>
<evidence type="ECO:0000256" key="2">
    <source>
        <dbReference type="ARBA" id="ARBA00022801"/>
    </source>
</evidence>
<keyword evidence="9" id="KW-0732">Signal</keyword>
<comment type="similarity">
    <text evidence="8">Belongs to the glycosyl hydrolase 18 family.</text>
</comment>
<dbReference type="GO" id="GO:0006032">
    <property type="term" value="P:chitin catabolic process"/>
    <property type="evidence" value="ECO:0007669"/>
    <property type="project" value="UniProtKB-KW"/>
</dbReference>
<feature type="domain" description="GH18" evidence="10">
    <location>
        <begin position="51"/>
        <end position="331"/>
    </location>
</feature>
<evidence type="ECO:0000259" key="10">
    <source>
        <dbReference type="PROSITE" id="PS51910"/>
    </source>
</evidence>
<dbReference type="Gene3D" id="3.20.20.80">
    <property type="entry name" value="Glycosidases"/>
    <property type="match status" value="1"/>
</dbReference>
<sequence length="331" mass="35398">MVSLFLTRLTAVASAFLFFGRVHSVPTNVTTFEGLGQQARDVLARATPAAPHFVVYADSYVSGTNGPPATSAITGFNVFILSFLLAAGPWDKAYEWTTFTDAERATIKGQYAAAGIKLMVSAFGSTDVPTSSNLNPVTMANTMGNWVKKYNLDGIDVDYEDFNAFDVGDGKAEAWLISFTTQLRTILPQGQYIITHAPVAPWFSPSMWGGGGYLKVHSAVGSLIDWYNVQFYNQGASEYTTCANLLTTSSSTWPKTAVFQIGASGVPLSKIVIGKPARSGDASNGFIATSTLAGCLATAKNQGWTGGAMVWEYPGATSQWIKTVRASSWPV</sequence>
<keyword evidence="4" id="KW-0119">Carbohydrate metabolism</keyword>
<keyword evidence="3" id="KW-0146">Chitin degradation</keyword>
<evidence type="ECO:0000256" key="4">
    <source>
        <dbReference type="ARBA" id="ARBA00023277"/>
    </source>
</evidence>
<evidence type="ECO:0000256" key="9">
    <source>
        <dbReference type="SAM" id="SignalP"/>
    </source>
</evidence>
<dbReference type="InterPro" id="IPR017853">
    <property type="entry name" value="GH"/>
</dbReference>
<keyword evidence="2 7" id="KW-0378">Hydrolase</keyword>
<dbReference type="AlphaFoldDB" id="A0AAD7EK81"/>
<evidence type="ECO:0000256" key="7">
    <source>
        <dbReference type="RuleBase" id="RU000489"/>
    </source>
</evidence>
<evidence type="ECO:0000313" key="11">
    <source>
        <dbReference type="EMBL" id="KAJ7334137.1"/>
    </source>
</evidence>
<dbReference type="Pfam" id="PF00704">
    <property type="entry name" value="Glyco_hydro_18"/>
    <property type="match status" value="1"/>
</dbReference>
<feature type="chain" id="PRO_5042020921" evidence="9">
    <location>
        <begin position="25"/>
        <end position="331"/>
    </location>
</feature>
<dbReference type="GO" id="GO:0000272">
    <property type="term" value="P:polysaccharide catabolic process"/>
    <property type="evidence" value="ECO:0007669"/>
    <property type="project" value="UniProtKB-KW"/>
</dbReference>
<evidence type="ECO:0000313" key="12">
    <source>
        <dbReference type="Proteomes" id="UP001218218"/>
    </source>
</evidence>
<dbReference type="GO" id="GO:0008843">
    <property type="term" value="F:endochitinase activity"/>
    <property type="evidence" value="ECO:0007669"/>
    <property type="project" value="UniProtKB-EC"/>
</dbReference>
<dbReference type="PROSITE" id="PS51910">
    <property type="entry name" value="GH18_2"/>
    <property type="match status" value="1"/>
</dbReference>
<comment type="catalytic activity">
    <reaction evidence="1">
        <text>Random endo-hydrolysis of N-acetyl-beta-D-glucosaminide (1-&gt;4)-beta-linkages in chitin and chitodextrins.</text>
        <dbReference type="EC" id="3.2.1.14"/>
    </reaction>
</comment>
<dbReference type="Proteomes" id="UP001218218">
    <property type="component" value="Unassembled WGS sequence"/>
</dbReference>
<feature type="signal peptide" evidence="9">
    <location>
        <begin position="1"/>
        <end position="24"/>
    </location>
</feature>
<keyword evidence="12" id="KW-1185">Reference proteome</keyword>
<accession>A0AAD7EK81</accession>
<protein>
    <submittedName>
        <fullName evidence="11">Glycoside hydrolase family 18 protein</fullName>
    </submittedName>
</protein>
<dbReference type="InterPro" id="IPR001579">
    <property type="entry name" value="Glyco_hydro_18_chit_AS"/>
</dbReference>
<reference evidence="11" key="1">
    <citation type="submission" date="2023-03" db="EMBL/GenBank/DDBJ databases">
        <title>Massive genome expansion in bonnet fungi (Mycena s.s.) driven by repeated elements and novel gene families across ecological guilds.</title>
        <authorList>
            <consortium name="Lawrence Berkeley National Laboratory"/>
            <person name="Harder C.B."/>
            <person name="Miyauchi S."/>
            <person name="Viragh M."/>
            <person name="Kuo A."/>
            <person name="Thoen E."/>
            <person name="Andreopoulos B."/>
            <person name="Lu D."/>
            <person name="Skrede I."/>
            <person name="Drula E."/>
            <person name="Henrissat B."/>
            <person name="Morin E."/>
            <person name="Kohler A."/>
            <person name="Barry K."/>
            <person name="LaButti K."/>
            <person name="Morin E."/>
            <person name="Salamov A."/>
            <person name="Lipzen A."/>
            <person name="Mereny Z."/>
            <person name="Hegedus B."/>
            <person name="Baldrian P."/>
            <person name="Stursova M."/>
            <person name="Weitz H."/>
            <person name="Taylor A."/>
            <person name="Grigoriev I.V."/>
            <person name="Nagy L.G."/>
            <person name="Martin F."/>
            <person name="Kauserud H."/>
        </authorList>
    </citation>
    <scope>NUCLEOTIDE SEQUENCE</scope>
    <source>
        <strain evidence="11">CBHHK002</strain>
    </source>
</reference>
<evidence type="ECO:0000256" key="6">
    <source>
        <dbReference type="ARBA" id="ARBA00023326"/>
    </source>
</evidence>
<evidence type="ECO:0000256" key="5">
    <source>
        <dbReference type="ARBA" id="ARBA00023295"/>
    </source>
</evidence>
<name>A0AAD7EK81_9AGAR</name>
<gene>
    <name evidence="11" type="ORF">DFH08DRAFT_965882</name>
</gene>
<dbReference type="SUPFAM" id="SSF51445">
    <property type="entry name" value="(Trans)glycosidases"/>
    <property type="match status" value="1"/>
</dbReference>
<keyword evidence="5 7" id="KW-0326">Glycosidase</keyword>
<dbReference type="PROSITE" id="PS01095">
    <property type="entry name" value="GH18_1"/>
    <property type="match status" value="1"/>
</dbReference>
<evidence type="ECO:0000256" key="1">
    <source>
        <dbReference type="ARBA" id="ARBA00000822"/>
    </source>
</evidence>
<organism evidence="11 12">
    <name type="scientific">Mycena albidolilacea</name>
    <dbReference type="NCBI Taxonomy" id="1033008"/>
    <lineage>
        <taxon>Eukaryota</taxon>
        <taxon>Fungi</taxon>
        <taxon>Dikarya</taxon>
        <taxon>Basidiomycota</taxon>
        <taxon>Agaricomycotina</taxon>
        <taxon>Agaricomycetes</taxon>
        <taxon>Agaricomycetidae</taxon>
        <taxon>Agaricales</taxon>
        <taxon>Marasmiineae</taxon>
        <taxon>Mycenaceae</taxon>
        <taxon>Mycena</taxon>
    </lineage>
</organism>
<proteinExistence type="inferred from homology"/>
<dbReference type="EMBL" id="JARIHO010000033">
    <property type="protein sequence ID" value="KAJ7334137.1"/>
    <property type="molecule type" value="Genomic_DNA"/>
</dbReference>